<keyword evidence="2" id="KW-0040">ANK repeat</keyword>
<gene>
    <name evidence="5" type="ORF">AURANDRAFT_70954</name>
</gene>
<keyword evidence="3" id="KW-1133">Transmembrane helix</keyword>
<evidence type="ECO:0000256" key="1">
    <source>
        <dbReference type="ARBA" id="ARBA00004141"/>
    </source>
</evidence>
<feature type="repeat" description="ANK" evidence="2">
    <location>
        <begin position="290"/>
        <end position="322"/>
    </location>
</feature>
<dbReference type="AlphaFoldDB" id="F0Y036"/>
<dbReference type="GeneID" id="20228008"/>
<dbReference type="Gene3D" id="1.25.40.20">
    <property type="entry name" value="Ankyrin repeat-containing domain"/>
    <property type="match status" value="2"/>
</dbReference>
<feature type="transmembrane region" description="Helical" evidence="3">
    <location>
        <begin position="779"/>
        <end position="797"/>
    </location>
</feature>
<dbReference type="PANTHER" id="PTHR24184">
    <property type="entry name" value="SI:CH211-189E2.2"/>
    <property type="match status" value="1"/>
</dbReference>
<keyword evidence="3" id="KW-0472">Membrane</keyword>
<dbReference type="KEGG" id="aaf:AURANDRAFT_70954"/>
<dbReference type="InterPro" id="IPR036719">
    <property type="entry name" value="Neuro-gated_channel_TM_sf"/>
</dbReference>
<dbReference type="InterPro" id="IPR002110">
    <property type="entry name" value="Ankyrin_rpt"/>
</dbReference>
<dbReference type="GO" id="GO:0016020">
    <property type="term" value="C:membrane"/>
    <property type="evidence" value="ECO:0007669"/>
    <property type="project" value="UniProtKB-SubCell"/>
</dbReference>
<accession>F0Y036</accession>
<dbReference type="RefSeq" id="XP_009033819.1">
    <property type="nucleotide sequence ID" value="XM_009035571.1"/>
</dbReference>
<dbReference type="Pfam" id="PF12796">
    <property type="entry name" value="Ank_2"/>
    <property type="match status" value="1"/>
</dbReference>
<evidence type="ECO:0000313" key="6">
    <source>
        <dbReference type="Proteomes" id="UP000002729"/>
    </source>
</evidence>
<dbReference type="InParanoid" id="F0Y036"/>
<proteinExistence type="predicted"/>
<dbReference type="SMART" id="SM00248">
    <property type="entry name" value="ANK"/>
    <property type="match status" value="4"/>
</dbReference>
<reference evidence="5 6" key="1">
    <citation type="journal article" date="2011" name="Proc. Natl. Acad. Sci. U.S.A.">
        <title>Niche of harmful alga Aureococcus anophagefferens revealed through ecogenomics.</title>
        <authorList>
            <person name="Gobler C.J."/>
            <person name="Berry D.L."/>
            <person name="Dyhrman S.T."/>
            <person name="Wilhelm S.W."/>
            <person name="Salamov A."/>
            <person name="Lobanov A.V."/>
            <person name="Zhang Y."/>
            <person name="Collier J.L."/>
            <person name="Wurch L.L."/>
            <person name="Kustka A.B."/>
            <person name="Dill B.D."/>
            <person name="Shah M."/>
            <person name="VerBerkmoes N.C."/>
            <person name="Kuo A."/>
            <person name="Terry A."/>
            <person name="Pangilinan J."/>
            <person name="Lindquist E.A."/>
            <person name="Lucas S."/>
            <person name="Paulsen I.T."/>
            <person name="Hattenrath-Lehmann T.K."/>
            <person name="Talmage S.C."/>
            <person name="Walker E.A."/>
            <person name="Koch F."/>
            <person name="Burson A.M."/>
            <person name="Marcoval M.A."/>
            <person name="Tang Y.Z."/>
            <person name="Lecleir G.R."/>
            <person name="Coyne K.J."/>
            <person name="Berg G.M."/>
            <person name="Bertrand E.M."/>
            <person name="Saito M.A."/>
            <person name="Gladyshev V.N."/>
            <person name="Grigoriev I.V."/>
        </authorList>
    </citation>
    <scope>NUCLEOTIDE SEQUENCE [LARGE SCALE GENOMIC DNA]</scope>
    <source>
        <strain evidence="6">CCMP 1984</strain>
    </source>
</reference>
<dbReference type="SUPFAM" id="SSF90112">
    <property type="entry name" value="Neurotransmitter-gated ion-channel transmembrane pore"/>
    <property type="match status" value="1"/>
</dbReference>
<protein>
    <recommendedName>
        <fullName evidence="4">Neurotransmitter-gated ion-channel ligand-binding domain-containing protein</fullName>
    </recommendedName>
</protein>
<dbReference type="InterPro" id="IPR036770">
    <property type="entry name" value="Ankyrin_rpt-contain_sf"/>
</dbReference>
<keyword evidence="6" id="KW-1185">Reference proteome</keyword>
<sequence>MFDVSAWFQDAFCGNVFCTDAQSILCEDAFNPDKPPEEGQTVREAAPLPAVNSNKRRAASLKLAARLKTAVLQNAGKNALHADCARYCEAARDQICREGLGAWARLVPSGHRLTHADFQRVLGVLGVGPEGVENPRWCVRAWAAAAEGSEARQDRERQLRALGIAGAALDRPDPHTGNTALLIAAAENAVGGRDAPLNQLVEFGADLLAKNKKGQTPLLVAAGKGHADAFRALAWCLERDGKLAEAAILTVTRDRASVLDLIVDRGDAPMLVEALGFADLRALVDLKTRGGDTPLIVAARRGRRDCAAALLDHGAKLEATNAQGHTALHTAAEHGRAPVLEELLARGALTDRAEAQLARLARRAIAAVPGDAWNLVVGYGGVTVAVSLRCCSAQLRLGPNVFASVFADATRERFPAMALAVVAANGRESDHEAIYKSLHEAYNSTAGAERRDDSKTTCTTMPRHRSLWLVALTKTTAAYTCAAPGGTVAELVHALTEGPYDKAVRPSRAVLAAAAPDAAAYARAMRGANVSDEAVYLAASLSSISELDETAETFDATGVFSYRWRDARLAFANLSAGGCFDAVDLSPDLFARLWHPDLHWANQIATGRAQPEARYAPAATLASDGTVTATTATTATYTCELDHGRLPFDTQACALTAGRRLGRAGERFVVDGASLVLEPTVESLYWYFARTSARLEHGVAQLEFVVKRRRYYFFTNVFAPVTAFVVIAGSSFVVDRYASSARVGLCALSLLIMISQIQYRVKIPDVPRPIWLNAYLGGSIYFIMACLLEYSLLLADLRRHHEPRAPRSRSVANVALATPRHARDDGGDDGDAPSPSRDAELADLVGRLSSAQLAPARVTFDAHAKGGELGVGDVKRALVDFGIYFSRAQTDRAVRIVVPASKANRVLDFEGDEGDGDDAPAKVRTFATFVLVLSAIEGHQQRAFSETSTSFADEPRSKQIDEVAFACYFPAYLVFLAIMFARIDSYSG</sequence>
<keyword evidence="3" id="KW-0812">Transmembrane</keyword>
<dbReference type="SUPFAM" id="SSF63712">
    <property type="entry name" value="Nicotinic receptor ligand binding domain-like"/>
    <property type="match status" value="1"/>
</dbReference>
<feature type="repeat" description="ANK" evidence="2">
    <location>
        <begin position="323"/>
        <end position="355"/>
    </location>
</feature>
<evidence type="ECO:0000259" key="4">
    <source>
        <dbReference type="Pfam" id="PF02931"/>
    </source>
</evidence>
<feature type="transmembrane region" description="Helical" evidence="3">
    <location>
        <begin position="963"/>
        <end position="983"/>
    </location>
</feature>
<feature type="transmembrane region" description="Helical" evidence="3">
    <location>
        <begin position="741"/>
        <end position="759"/>
    </location>
</feature>
<dbReference type="Pfam" id="PF02931">
    <property type="entry name" value="Neur_chan_LBD"/>
    <property type="match status" value="1"/>
</dbReference>
<dbReference type="GO" id="GO:0005230">
    <property type="term" value="F:extracellular ligand-gated monoatomic ion channel activity"/>
    <property type="evidence" value="ECO:0007669"/>
    <property type="project" value="InterPro"/>
</dbReference>
<feature type="domain" description="Neurotransmitter-gated ion-channel ligand-binding" evidence="4">
    <location>
        <begin position="521"/>
        <end position="657"/>
    </location>
</feature>
<dbReference type="PROSITE" id="PS50088">
    <property type="entry name" value="ANK_REPEAT"/>
    <property type="match status" value="2"/>
</dbReference>
<dbReference type="PROSITE" id="PS50297">
    <property type="entry name" value="ANK_REP_REGION"/>
    <property type="match status" value="2"/>
</dbReference>
<dbReference type="SUPFAM" id="SSF48403">
    <property type="entry name" value="Ankyrin repeat"/>
    <property type="match status" value="1"/>
</dbReference>
<dbReference type="eggNOG" id="KOG4177">
    <property type="taxonomic scope" value="Eukaryota"/>
</dbReference>
<dbReference type="InterPro" id="IPR038050">
    <property type="entry name" value="Neuro_actylchol_rec"/>
</dbReference>
<evidence type="ECO:0000256" key="2">
    <source>
        <dbReference type="PROSITE-ProRule" id="PRU00023"/>
    </source>
</evidence>
<evidence type="ECO:0000313" key="5">
    <source>
        <dbReference type="EMBL" id="EGB11454.1"/>
    </source>
</evidence>
<dbReference type="Proteomes" id="UP000002729">
    <property type="component" value="Unassembled WGS sequence"/>
</dbReference>
<name>F0Y036_AURAN</name>
<comment type="subcellular location">
    <subcellularLocation>
        <location evidence="1">Membrane</location>
        <topology evidence="1">Multi-pass membrane protein</topology>
    </subcellularLocation>
</comment>
<dbReference type="PANTHER" id="PTHR24184:SF11">
    <property type="entry name" value="ANKYRIN REPEAT AND SOCS BOX CONTAINING 3"/>
    <property type="match status" value="1"/>
</dbReference>
<dbReference type="Gene3D" id="2.70.170.10">
    <property type="entry name" value="Neurotransmitter-gated ion-channel ligand-binding domain"/>
    <property type="match status" value="1"/>
</dbReference>
<dbReference type="InterPro" id="IPR036734">
    <property type="entry name" value="Neur_chan_lig-bd_sf"/>
</dbReference>
<dbReference type="InterPro" id="IPR006202">
    <property type="entry name" value="Neur_chan_lig-bd"/>
</dbReference>
<dbReference type="eggNOG" id="KOG3644">
    <property type="taxonomic scope" value="Eukaryota"/>
</dbReference>
<dbReference type="EMBL" id="GL833122">
    <property type="protein sequence ID" value="EGB11454.1"/>
    <property type="molecule type" value="Genomic_DNA"/>
</dbReference>
<dbReference type="OrthoDB" id="188462at2759"/>
<evidence type="ECO:0000256" key="3">
    <source>
        <dbReference type="SAM" id="Phobius"/>
    </source>
</evidence>
<organism evidence="6">
    <name type="scientific">Aureococcus anophagefferens</name>
    <name type="common">Harmful bloom alga</name>
    <dbReference type="NCBI Taxonomy" id="44056"/>
    <lineage>
        <taxon>Eukaryota</taxon>
        <taxon>Sar</taxon>
        <taxon>Stramenopiles</taxon>
        <taxon>Ochrophyta</taxon>
        <taxon>Pelagophyceae</taxon>
        <taxon>Pelagomonadales</taxon>
        <taxon>Pelagomonadaceae</taxon>
        <taxon>Aureococcus</taxon>
    </lineage>
</organism>
<feature type="transmembrane region" description="Helical" evidence="3">
    <location>
        <begin position="711"/>
        <end position="734"/>
    </location>
</feature>
<dbReference type="Gene3D" id="1.20.58.390">
    <property type="entry name" value="Neurotransmitter-gated ion-channel transmembrane domain"/>
    <property type="match status" value="1"/>
</dbReference>